<dbReference type="RefSeq" id="WP_137058564.1">
    <property type="nucleotide sequence ID" value="NZ_SZOD01000574.1"/>
</dbReference>
<gene>
    <name evidence="1" type="ORF">FC701_21835</name>
</gene>
<dbReference type="EMBL" id="SZOD01000574">
    <property type="protein sequence ID" value="TKI82331.1"/>
    <property type="molecule type" value="Genomic_DNA"/>
</dbReference>
<protein>
    <submittedName>
        <fullName evidence="1">Uncharacterized protein</fullName>
    </submittedName>
</protein>
<accession>A0A4U3A674</accession>
<dbReference type="AlphaFoldDB" id="A0A4U3A674"/>
<evidence type="ECO:0000313" key="1">
    <source>
        <dbReference type="EMBL" id="TKI82331.1"/>
    </source>
</evidence>
<sequence length="62" mass="6811">MERRGNVSASANEVLSPTLLAKEKLIGYRDKEPNDASYNADEFGVNSVVYGNHNLIDKEGVD</sequence>
<comment type="caution">
    <text evidence="1">The sequence shown here is derived from an EMBL/GenBank/DDBJ whole genome shotgun (WGS) entry which is preliminary data.</text>
</comment>
<organism evidence="1 2">
    <name type="scientific">Bacillus mycoides</name>
    <dbReference type="NCBI Taxonomy" id="1405"/>
    <lineage>
        <taxon>Bacteria</taxon>
        <taxon>Bacillati</taxon>
        <taxon>Bacillota</taxon>
        <taxon>Bacilli</taxon>
        <taxon>Bacillales</taxon>
        <taxon>Bacillaceae</taxon>
        <taxon>Bacillus</taxon>
        <taxon>Bacillus cereus group</taxon>
    </lineage>
</organism>
<reference evidence="1 2" key="1">
    <citation type="journal article" date="2019" name="Environ. Microbiol.">
        <title>An active ?-lactamase is a part of an orchestrated cell wall stress resistance network of Bacillus subtilis and related rhizosphere species.</title>
        <authorList>
            <person name="Bucher T."/>
            <person name="Keren-Paz A."/>
            <person name="Hausser J."/>
            <person name="Olender T."/>
            <person name="Cytryn E."/>
            <person name="Kolodkin-Gal I."/>
        </authorList>
    </citation>
    <scope>NUCLEOTIDE SEQUENCE [LARGE SCALE GENOMIC DNA]</scope>
    <source>
        <strain evidence="1 2">I186</strain>
    </source>
</reference>
<proteinExistence type="predicted"/>
<evidence type="ECO:0000313" key="2">
    <source>
        <dbReference type="Proteomes" id="UP000305524"/>
    </source>
</evidence>
<name>A0A4U3A674_BACMY</name>
<dbReference type="Proteomes" id="UP000305524">
    <property type="component" value="Unassembled WGS sequence"/>
</dbReference>